<dbReference type="InterPro" id="IPR044019">
    <property type="entry name" value="Cyanophycin_syn_N"/>
</dbReference>
<dbReference type="InterPro" id="IPR036615">
    <property type="entry name" value="Mur_ligase_C_dom_sf"/>
</dbReference>
<dbReference type="EC" id="6.3.2.29" evidence="5"/>
<reference evidence="16 17" key="1">
    <citation type="submission" date="2022-02" db="EMBL/GenBank/DDBJ databases">
        <title>Uncovering new skin microbiome diversity through culturing and metagenomics.</title>
        <authorList>
            <person name="Conlan S."/>
            <person name="Deming C."/>
            <person name="Nisc Comparative Sequencing Program N."/>
            <person name="Segre J.A."/>
        </authorList>
    </citation>
    <scope>NUCLEOTIDE SEQUENCE [LARGE SCALE GENOMIC DNA]</scope>
    <source>
        <strain evidence="16 17">ACRQZ</strain>
    </source>
</reference>
<evidence type="ECO:0000256" key="3">
    <source>
        <dbReference type="ARBA" id="ARBA00011738"/>
    </source>
</evidence>
<dbReference type="Proteomes" id="UP001521931">
    <property type="component" value="Unassembled WGS sequence"/>
</dbReference>
<dbReference type="Pfam" id="PF02786">
    <property type="entry name" value="CPSase_L_D2"/>
    <property type="match status" value="1"/>
</dbReference>
<accession>A0ABS9Q3Q1</accession>
<feature type="domain" description="ATP-grasp" evidence="15">
    <location>
        <begin position="236"/>
        <end position="491"/>
    </location>
</feature>
<dbReference type="Pfam" id="PF02875">
    <property type="entry name" value="Mur_ligase_C"/>
    <property type="match status" value="1"/>
</dbReference>
<comment type="subunit">
    <text evidence="3">Homodimer.</text>
</comment>
<dbReference type="PANTHER" id="PTHR23135">
    <property type="entry name" value="MUR LIGASE FAMILY MEMBER"/>
    <property type="match status" value="1"/>
</dbReference>
<evidence type="ECO:0000256" key="1">
    <source>
        <dbReference type="ARBA" id="ARBA00003184"/>
    </source>
</evidence>
<proteinExistence type="inferred from homology"/>
<evidence type="ECO:0000256" key="14">
    <source>
        <dbReference type="SAM" id="MobiDB-lite"/>
    </source>
</evidence>
<dbReference type="GO" id="GO:0071161">
    <property type="term" value="F:cyanophycin synthetase activity (L-arginine-adding)"/>
    <property type="evidence" value="ECO:0007669"/>
    <property type="project" value="UniProtKB-EC"/>
</dbReference>
<keyword evidence="9 13" id="KW-0067">ATP-binding</keyword>
<evidence type="ECO:0000256" key="4">
    <source>
        <dbReference type="ARBA" id="ARBA00012968"/>
    </source>
</evidence>
<organism evidence="16 17">
    <name type="scientific">Arsenicicoccus bolidensis</name>
    <dbReference type="NCBI Taxonomy" id="229480"/>
    <lineage>
        <taxon>Bacteria</taxon>
        <taxon>Bacillati</taxon>
        <taxon>Actinomycetota</taxon>
        <taxon>Actinomycetes</taxon>
        <taxon>Micrococcales</taxon>
        <taxon>Intrasporangiaceae</taxon>
        <taxon>Arsenicicoccus</taxon>
    </lineage>
</organism>
<dbReference type="NCBIfam" id="NF010623">
    <property type="entry name" value="PRK14016.1"/>
    <property type="match status" value="1"/>
</dbReference>
<dbReference type="EC" id="6.3.2.30" evidence="4"/>
<dbReference type="InterPro" id="IPR013221">
    <property type="entry name" value="Mur_ligase_cen"/>
</dbReference>
<dbReference type="SUPFAM" id="SSF53244">
    <property type="entry name" value="MurD-like peptide ligases, peptide-binding domain"/>
    <property type="match status" value="1"/>
</dbReference>
<feature type="region of interest" description="Disordered" evidence="14">
    <location>
        <begin position="906"/>
        <end position="937"/>
    </location>
</feature>
<dbReference type="InterPro" id="IPR011761">
    <property type="entry name" value="ATP-grasp"/>
</dbReference>
<evidence type="ECO:0000259" key="15">
    <source>
        <dbReference type="PROSITE" id="PS50975"/>
    </source>
</evidence>
<comment type="function">
    <text evidence="1">Catalyzes the ATP-dependent polymerization of arginine and aspartate to multi-L-arginyl-poly-L-aspartic acid (cyanophycin; a water-insoluble reserve polymer).</text>
</comment>
<dbReference type="EMBL" id="JAKRCV010000037">
    <property type="protein sequence ID" value="MCG7322504.1"/>
    <property type="molecule type" value="Genomic_DNA"/>
</dbReference>
<evidence type="ECO:0000256" key="2">
    <source>
        <dbReference type="ARBA" id="ARBA00009060"/>
    </source>
</evidence>
<evidence type="ECO:0000313" key="16">
    <source>
        <dbReference type="EMBL" id="MCG7322504.1"/>
    </source>
</evidence>
<dbReference type="PROSITE" id="PS50975">
    <property type="entry name" value="ATP_GRASP"/>
    <property type="match status" value="1"/>
</dbReference>
<protein>
    <recommendedName>
        <fullName evidence="6">Cyanophycin synthetase</fullName>
        <ecNumber evidence="5">6.3.2.29</ecNumber>
        <ecNumber evidence="4">6.3.2.30</ecNumber>
    </recommendedName>
    <alternativeName>
        <fullName evidence="10">Cyanophycin synthase</fullName>
    </alternativeName>
</protein>
<dbReference type="GO" id="GO:0071160">
    <property type="term" value="F:cyanophycin synthetase activity (L-aspartate-adding)"/>
    <property type="evidence" value="ECO:0007669"/>
    <property type="project" value="UniProtKB-EC"/>
</dbReference>
<evidence type="ECO:0000313" key="17">
    <source>
        <dbReference type="Proteomes" id="UP001521931"/>
    </source>
</evidence>
<evidence type="ECO:0000256" key="9">
    <source>
        <dbReference type="ARBA" id="ARBA00022840"/>
    </source>
</evidence>
<dbReference type="Gene3D" id="3.30.470.20">
    <property type="entry name" value="ATP-grasp fold, B domain"/>
    <property type="match status" value="2"/>
</dbReference>
<gene>
    <name evidence="16" type="primary">cphA</name>
    <name evidence="16" type="ORF">MHL29_11505</name>
</gene>
<comment type="caution">
    <text evidence="16">The sequence shown here is derived from an EMBL/GenBank/DDBJ whole genome shotgun (WGS) entry which is preliminary data.</text>
</comment>
<dbReference type="SUPFAM" id="SSF56059">
    <property type="entry name" value="Glutathione synthetase ATP-binding domain-like"/>
    <property type="match status" value="1"/>
</dbReference>
<comment type="similarity">
    <text evidence="2">In the C-terminal section; belongs to the MurCDEF family.</text>
</comment>
<dbReference type="Pfam" id="PF08245">
    <property type="entry name" value="Mur_ligase_M"/>
    <property type="match status" value="1"/>
</dbReference>
<evidence type="ECO:0000256" key="12">
    <source>
        <dbReference type="ARBA" id="ARBA00048425"/>
    </source>
</evidence>
<evidence type="ECO:0000256" key="10">
    <source>
        <dbReference type="ARBA" id="ARBA00031353"/>
    </source>
</evidence>
<keyword evidence="8 13" id="KW-0547">Nucleotide-binding</keyword>
<comment type="catalytic activity">
    <reaction evidence="12">
        <text>[L-4-(L-arginin-2-N-yl)aspartate](n) + L-aspartate + ATP = [L-4-(L-arginin-2-N-yl)aspartate](n)-L-aspartate + ADP + phosphate + H(+)</text>
        <dbReference type="Rhea" id="RHEA:13277"/>
        <dbReference type="Rhea" id="RHEA-COMP:13728"/>
        <dbReference type="Rhea" id="RHEA-COMP:13733"/>
        <dbReference type="ChEBI" id="CHEBI:15378"/>
        <dbReference type="ChEBI" id="CHEBI:29991"/>
        <dbReference type="ChEBI" id="CHEBI:30616"/>
        <dbReference type="ChEBI" id="CHEBI:43474"/>
        <dbReference type="ChEBI" id="CHEBI:137986"/>
        <dbReference type="ChEBI" id="CHEBI:137990"/>
        <dbReference type="ChEBI" id="CHEBI:456216"/>
        <dbReference type="EC" id="6.3.2.29"/>
    </reaction>
</comment>
<feature type="compositionally biased region" description="Basic and acidic residues" evidence="14">
    <location>
        <begin position="912"/>
        <end position="937"/>
    </location>
</feature>
<dbReference type="InterPro" id="IPR036565">
    <property type="entry name" value="Mur-like_cat_sf"/>
</dbReference>
<sequence>MDSARPSPSGPARPDLRVLSQRVYRGPNVWSYEQAIHLVVDLGILEEYPTDLLPGFTERLVELLPGLQRHTCSIGTPGGFVQRMQDGTWLGHVAEHVALQLQQEAGHDLRRGKTRSVRGKAGQYNVILGYIDETVALAACELAVRLVNDLVEHDEAFDFEAELDAFLRLAQRQAYGPSTMAILEEAVSRDIPWQRLNRGSLVQLGQGVHAKRFRATMTSLTGALAVDIASDKDLTAQLLASAGLPVPKSELVRDVVAAVAAARRIGYPVVVKPLDGNHGRGVCLDLRDEQDVRESFPIAQDQSRRGSVMVESFVTGKDYRCLIIGGRMQAIAERVPAHVVGDGEHTVAELVDITNEDPRRGVGHEKVLTKIKVDEAAVELVQSQGYAMDAVVPSGEMVKLALTANMSTGGISIDRTWDAHPDNVDVAEEAARLIGLDVAGIDFICPDITEPVRETGGAICEVNAAPGFRMHTHPTVGEPQFIAKPVVDLLFPPGSPSRVPIIAVTGTNGKTTTSRMISHIFKGLGRKVGMTSTDGVVIDERLVIKADASGPRSARMVLQNPRVDLAVMEVARGGIIREGLGYDRNDVAVVTNVAADHLGLKGIDTLEQLAAVKRVVVEAVPRSGYAVLNADDPNVRAMRRRCSGSVVWFSLKAPGSDERTMIDEHCRRGGRAVVLEETERGEMIVIRQGRRTMQLAFTHLLPSTFEGTARMNVANALAAAGAAFALGAPLQDIRQGLRTFTTSYYLSPGRMNLLTVTGRQIIVDYCHNAAGMRMLGDFAQRYADRQEERGAGGTVRRIGLVATAGDRRDDDMAELGAVAAEYFDSIIVRDDAHLRGRAPGEQAEHVARGIRQSQEAGRARCTEVEVVLNELDATDRALEIAEPGDLVVLCVDKHAQVMERLEQRTKVATPRGDNEQDGRAYDPDFVLDKDAAEAETA</sequence>
<dbReference type="InterPro" id="IPR005479">
    <property type="entry name" value="CPAse_ATP-bd"/>
</dbReference>
<evidence type="ECO:0000256" key="11">
    <source>
        <dbReference type="ARBA" id="ARBA00048094"/>
    </source>
</evidence>
<dbReference type="PANTHER" id="PTHR23135:SF18">
    <property type="entry name" value="CYANOPHYCIN SYNTHETASE"/>
    <property type="match status" value="1"/>
</dbReference>
<evidence type="ECO:0000256" key="7">
    <source>
        <dbReference type="ARBA" id="ARBA00022598"/>
    </source>
</evidence>
<dbReference type="Gene3D" id="3.40.1190.10">
    <property type="entry name" value="Mur-like, catalytic domain"/>
    <property type="match status" value="1"/>
</dbReference>
<keyword evidence="17" id="KW-1185">Reference proteome</keyword>
<dbReference type="InterPro" id="IPR011810">
    <property type="entry name" value="Cya_phycin_syn"/>
</dbReference>
<evidence type="ECO:0000256" key="5">
    <source>
        <dbReference type="ARBA" id="ARBA00013005"/>
    </source>
</evidence>
<dbReference type="CDD" id="cd01983">
    <property type="entry name" value="SIMIBI"/>
    <property type="match status" value="1"/>
</dbReference>
<dbReference type="NCBIfam" id="TIGR02068">
    <property type="entry name" value="cya_phycin_syn"/>
    <property type="match status" value="1"/>
</dbReference>
<evidence type="ECO:0000256" key="6">
    <source>
        <dbReference type="ARBA" id="ARBA00022036"/>
    </source>
</evidence>
<dbReference type="SUPFAM" id="SSF53623">
    <property type="entry name" value="MurD-like peptide ligases, catalytic domain"/>
    <property type="match status" value="1"/>
</dbReference>
<comment type="catalytic activity">
    <reaction evidence="11">
        <text>[L-4-(L-arginin-2-N-yl)aspartate](n)-L-aspartate + L-arginine + ATP = [L-4-(L-arginin-2-N-yl)aspartate](n+1) + ADP + phosphate + H(+)</text>
        <dbReference type="Rhea" id="RHEA:23888"/>
        <dbReference type="Rhea" id="RHEA-COMP:13732"/>
        <dbReference type="Rhea" id="RHEA-COMP:13733"/>
        <dbReference type="ChEBI" id="CHEBI:15378"/>
        <dbReference type="ChEBI" id="CHEBI:30616"/>
        <dbReference type="ChEBI" id="CHEBI:32682"/>
        <dbReference type="ChEBI" id="CHEBI:43474"/>
        <dbReference type="ChEBI" id="CHEBI:137986"/>
        <dbReference type="ChEBI" id="CHEBI:137990"/>
        <dbReference type="ChEBI" id="CHEBI:456216"/>
        <dbReference type="EC" id="6.3.2.30"/>
    </reaction>
</comment>
<name>A0ABS9Q3Q1_9MICO</name>
<evidence type="ECO:0000256" key="8">
    <source>
        <dbReference type="ARBA" id="ARBA00022741"/>
    </source>
</evidence>
<keyword evidence="7 16" id="KW-0436">Ligase</keyword>
<dbReference type="InterPro" id="IPR004101">
    <property type="entry name" value="Mur_ligase_C"/>
</dbReference>
<evidence type="ECO:0000256" key="13">
    <source>
        <dbReference type="PROSITE-ProRule" id="PRU00409"/>
    </source>
</evidence>
<dbReference type="Gene3D" id="3.90.190.20">
    <property type="entry name" value="Mur ligase, C-terminal domain"/>
    <property type="match status" value="1"/>
</dbReference>
<dbReference type="Pfam" id="PF18921">
    <property type="entry name" value="Cyanophycin_syn"/>
    <property type="match status" value="1"/>
</dbReference>
<dbReference type="RefSeq" id="WP_029210077.1">
    <property type="nucleotide sequence ID" value="NZ_JAKRCV010000037.1"/>
</dbReference>